<name>A0A8J6UHU7_9FLAO</name>
<evidence type="ECO:0000313" key="3">
    <source>
        <dbReference type="Proteomes" id="UP000602057"/>
    </source>
</evidence>
<feature type="signal peptide" evidence="1">
    <location>
        <begin position="1"/>
        <end position="22"/>
    </location>
</feature>
<evidence type="ECO:0000313" key="2">
    <source>
        <dbReference type="EMBL" id="MBD0836024.1"/>
    </source>
</evidence>
<evidence type="ECO:0000256" key="1">
    <source>
        <dbReference type="SAM" id="SignalP"/>
    </source>
</evidence>
<reference evidence="2" key="2">
    <citation type="submission" date="2020-09" db="EMBL/GenBank/DDBJ databases">
        <authorList>
            <person name="Wu Z."/>
        </authorList>
    </citation>
    <scope>NUCLEOTIDE SEQUENCE</scope>
    <source>
        <strain evidence="2">SC17</strain>
    </source>
</reference>
<keyword evidence="1" id="KW-0732">Signal</keyword>
<dbReference type="PROSITE" id="PS51257">
    <property type="entry name" value="PROKAR_LIPOPROTEIN"/>
    <property type="match status" value="1"/>
</dbReference>
<keyword evidence="3" id="KW-1185">Reference proteome</keyword>
<gene>
    <name evidence="2" type="ORF">ICJ84_11290</name>
</gene>
<proteinExistence type="predicted"/>
<reference evidence="2" key="1">
    <citation type="journal article" date="2013" name="Int. J. Syst. Evol. Microbiol.">
        <title>Aestuariibaculum suncheonense gen. nov., sp. nov., a marine bacterium of the family Flavobacteriaceae isolated from a tidal flat and emended descriptions of the genera Gaetbulibacter and Tamlana.</title>
        <authorList>
            <person name="Jeong S.H."/>
            <person name="Park M.S."/>
            <person name="Jin H.M."/>
            <person name="Lee K."/>
            <person name="Park W."/>
            <person name="Jeon C.O."/>
        </authorList>
    </citation>
    <scope>NUCLEOTIDE SEQUENCE</scope>
    <source>
        <strain evidence="2">SC17</strain>
    </source>
</reference>
<dbReference type="Proteomes" id="UP000602057">
    <property type="component" value="Unassembled WGS sequence"/>
</dbReference>
<protein>
    <submittedName>
        <fullName evidence="2">DUF4843 domain-containing protein</fullName>
    </submittedName>
</protein>
<dbReference type="InterPro" id="IPR032299">
    <property type="entry name" value="DUF4843"/>
</dbReference>
<organism evidence="2 3">
    <name type="scientific">Aestuariibaculum suncheonense</name>
    <dbReference type="NCBI Taxonomy" id="1028745"/>
    <lineage>
        <taxon>Bacteria</taxon>
        <taxon>Pseudomonadati</taxon>
        <taxon>Bacteroidota</taxon>
        <taxon>Flavobacteriia</taxon>
        <taxon>Flavobacteriales</taxon>
        <taxon>Flavobacteriaceae</taxon>
    </lineage>
</organism>
<dbReference type="AlphaFoldDB" id="A0A8J6UHU7"/>
<feature type="chain" id="PRO_5035160086" evidence="1">
    <location>
        <begin position="23"/>
        <end position="262"/>
    </location>
</feature>
<dbReference type="Pfam" id="PF16132">
    <property type="entry name" value="DUF4843"/>
    <property type="match status" value="1"/>
</dbReference>
<dbReference type="RefSeq" id="WP_188216521.1">
    <property type="nucleotide sequence ID" value="NZ_BAABGH010000007.1"/>
</dbReference>
<sequence>MKKIIKIIMMSFTVALTFLSCGNDEIMTYEGNDVIYYKWAVEGVNPQFFRPYYTDSTNITFAYELPEVEELVFDIPIKVQGTTRAFDREVNVVVMESSTAQRDVHFSIPAQIAILADSINGNLPVTLYRTEDMKMQSFSIKLALQENENFKNDLMVTTTHDNGERLVSYTEFEIVVSDILLHPKFWPTNYLGAFSTKKLYLWAEVLQVPVPDWNSVDPSYDSTFSASLSVFKQYLTIQELRGTPVLEDDGSLMELGPYAAYY</sequence>
<comment type="caution">
    <text evidence="2">The sequence shown here is derived from an EMBL/GenBank/DDBJ whole genome shotgun (WGS) entry which is preliminary data.</text>
</comment>
<dbReference type="EMBL" id="JACVXC010000004">
    <property type="protein sequence ID" value="MBD0836024.1"/>
    <property type="molecule type" value="Genomic_DNA"/>
</dbReference>
<accession>A0A8J6UHU7</accession>